<dbReference type="PROSITE" id="PS00211">
    <property type="entry name" value="ABC_TRANSPORTER_1"/>
    <property type="match status" value="1"/>
</dbReference>
<keyword evidence="7 11" id="KW-0067">ATP-binding</keyword>
<dbReference type="EMBL" id="JBHTEE010000001">
    <property type="protein sequence ID" value="MFC7601557.1"/>
    <property type="molecule type" value="Genomic_DNA"/>
</dbReference>
<dbReference type="GO" id="GO:0005524">
    <property type="term" value="F:ATP binding"/>
    <property type="evidence" value="ECO:0007669"/>
    <property type="project" value="UniProtKB-KW"/>
</dbReference>
<evidence type="ECO:0000256" key="8">
    <source>
        <dbReference type="ARBA" id="ARBA00022967"/>
    </source>
</evidence>
<dbReference type="SMART" id="SM00382">
    <property type="entry name" value="AAA"/>
    <property type="match status" value="1"/>
</dbReference>
<sequence length="334" mass="35915">MGTVLELRNLTIEAATARGTQVLVDAVDLTLEGGEILGLIGESGSGKTTTVRSVLGLLDRNVSVASGEVVVLGEQVQAPGRQNVDRVRGRHVGMVFQGASSSLNPLMRVRRQLREVVRTHLPKLSAEERDTRIAHVISRMGFTEVDRVLDSFPHQLSGGMRQRIAIALAVVTEPEVLITDECTSALDVTTQAEVVDLLGSLTAGSGMGTVFVTHDLMLASEICDRIAVMYAGQIVEMGTAKDVVHRPRHPYTRALLAAIPSWDGGEIKAIDGAAPRITEDWTGCRFAPRCPRAEQICTTGQVPWVEVPGGDHARCHFALENDRGEAFLPASSQA</sequence>
<dbReference type="Pfam" id="PF00005">
    <property type="entry name" value="ABC_tran"/>
    <property type="match status" value="1"/>
</dbReference>
<dbReference type="InterPro" id="IPR003593">
    <property type="entry name" value="AAA+_ATPase"/>
</dbReference>
<keyword evidence="6" id="KW-0547">Nucleotide-binding</keyword>
<comment type="subcellular location">
    <subcellularLocation>
        <location evidence="1">Cell membrane</location>
        <topology evidence="1">Peripheral membrane protein</topology>
    </subcellularLocation>
</comment>
<comment type="caution">
    <text evidence="11">The sequence shown here is derived from an EMBL/GenBank/DDBJ whole genome shotgun (WGS) entry which is preliminary data.</text>
</comment>
<keyword evidence="4" id="KW-1003">Cell membrane</keyword>
<keyword evidence="12" id="KW-1185">Reference proteome</keyword>
<dbReference type="InterPro" id="IPR017871">
    <property type="entry name" value="ABC_transporter-like_CS"/>
</dbReference>
<keyword evidence="5" id="KW-0997">Cell inner membrane</keyword>
<evidence type="ECO:0000256" key="7">
    <source>
        <dbReference type="ARBA" id="ARBA00022840"/>
    </source>
</evidence>
<evidence type="ECO:0000256" key="2">
    <source>
        <dbReference type="ARBA" id="ARBA00005417"/>
    </source>
</evidence>
<gene>
    <name evidence="11" type="ORF">ACFQVD_15805</name>
</gene>
<evidence type="ECO:0000259" key="10">
    <source>
        <dbReference type="PROSITE" id="PS50893"/>
    </source>
</evidence>
<dbReference type="RefSeq" id="WP_343963800.1">
    <property type="nucleotide sequence ID" value="NZ_BAAAGK010000019.1"/>
</dbReference>
<dbReference type="Pfam" id="PF08352">
    <property type="entry name" value="oligo_HPY"/>
    <property type="match status" value="1"/>
</dbReference>
<dbReference type="SUPFAM" id="SSF52540">
    <property type="entry name" value="P-loop containing nucleoside triphosphate hydrolases"/>
    <property type="match status" value="1"/>
</dbReference>
<dbReference type="Proteomes" id="UP001596514">
    <property type="component" value="Unassembled WGS sequence"/>
</dbReference>
<dbReference type="InterPro" id="IPR050388">
    <property type="entry name" value="ABC_Ni/Peptide_Import"/>
</dbReference>
<dbReference type="NCBIfam" id="TIGR01727">
    <property type="entry name" value="oligo_HPY"/>
    <property type="match status" value="1"/>
</dbReference>
<dbReference type="PROSITE" id="PS50893">
    <property type="entry name" value="ABC_TRANSPORTER_2"/>
    <property type="match status" value="1"/>
</dbReference>
<feature type="domain" description="ABC transporter" evidence="10">
    <location>
        <begin position="5"/>
        <end position="256"/>
    </location>
</feature>
<dbReference type="InterPro" id="IPR013563">
    <property type="entry name" value="Oligopep_ABC_C"/>
</dbReference>
<evidence type="ECO:0000256" key="3">
    <source>
        <dbReference type="ARBA" id="ARBA00022448"/>
    </source>
</evidence>
<keyword evidence="9" id="KW-0472">Membrane</keyword>
<dbReference type="PANTHER" id="PTHR43297">
    <property type="entry name" value="OLIGOPEPTIDE TRANSPORT ATP-BINDING PROTEIN APPD"/>
    <property type="match status" value="1"/>
</dbReference>
<comment type="similarity">
    <text evidence="2">Belongs to the ABC transporter superfamily.</text>
</comment>
<evidence type="ECO:0000313" key="12">
    <source>
        <dbReference type="Proteomes" id="UP001596514"/>
    </source>
</evidence>
<name>A0ABW2SZP3_9ACTN</name>
<keyword evidence="8" id="KW-1278">Translocase</keyword>
<dbReference type="Gene3D" id="3.40.50.300">
    <property type="entry name" value="P-loop containing nucleotide triphosphate hydrolases"/>
    <property type="match status" value="1"/>
</dbReference>
<dbReference type="PANTHER" id="PTHR43297:SF14">
    <property type="entry name" value="ATPASE AAA-TYPE CORE DOMAIN-CONTAINING PROTEIN"/>
    <property type="match status" value="1"/>
</dbReference>
<organism evidence="11 12">
    <name type="scientific">Streptosporangium amethystogenes subsp. fukuiense</name>
    <dbReference type="NCBI Taxonomy" id="698418"/>
    <lineage>
        <taxon>Bacteria</taxon>
        <taxon>Bacillati</taxon>
        <taxon>Actinomycetota</taxon>
        <taxon>Actinomycetes</taxon>
        <taxon>Streptosporangiales</taxon>
        <taxon>Streptosporangiaceae</taxon>
        <taxon>Streptosporangium</taxon>
    </lineage>
</organism>
<reference evidence="12" key="1">
    <citation type="journal article" date="2019" name="Int. J. Syst. Evol. Microbiol.">
        <title>The Global Catalogue of Microorganisms (GCM) 10K type strain sequencing project: providing services to taxonomists for standard genome sequencing and annotation.</title>
        <authorList>
            <consortium name="The Broad Institute Genomics Platform"/>
            <consortium name="The Broad Institute Genome Sequencing Center for Infectious Disease"/>
            <person name="Wu L."/>
            <person name="Ma J."/>
        </authorList>
    </citation>
    <scope>NUCLEOTIDE SEQUENCE [LARGE SCALE GENOMIC DNA]</scope>
    <source>
        <strain evidence="12">JCM 10083</strain>
    </source>
</reference>
<protein>
    <submittedName>
        <fullName evidence="11">ABC transporter ATP-binding protein</fullName>
    </submittedName>
</protein>
<dbReference type="InterPro" id="IPR003439">
    <property type="entry name" value="ABC_transporter-like_ATP-bd"/>
</dbReference>
<proteinExistence type="inferred from homology"/>
<keyword evidence="3" id="KW-0813">Transport</keyword>
<evidence type="ECO:0000256" key="6">
    <source>
        <dbReference type="ARBA" id="ARBA00022741"/>
    </source>
</evidence>
<evidence type="ECO:0000256" key="1">
    <source>
        <dbReference type="ARBA" id="ARBA00004202"/>
    </source>
</evidence>
<dbReference type="InterPro" id="IPR027417">
    <property type="entry name" value="P-loop_NTPase"/>
</dbReference>
<accession>A0ABW2SZP3</accession>
<evidence type="ECO:0000256" key="4">
    <source>
        <dbReference type="ARBA" id="ARBA00022475"/>
    </source>
</evidence>
<evidence type="ECO:0000313" key="11">
    <source>
        <dbReference type="EMBL" id="MFC7601557.1"/>
    </source>
</evidence>
<evidence type="ECO:0000256" key="5">
    <source>
        <dbReference type="ARBA" id="ARBA00022519"/>
    </source>
</evidence>
<evidence type="ECO:0000256" key="9">
    <source>
        <dbReference type="ARBA" id="ARBA00023136"/>
    </source>
</evidence>
<dbReference type="CDD" id="cd03257">
    <property type="entry name" value="ABC_NikE_OppD_transporters"/>
    <property type="match status" value="1"/>
</dbReference>